<dbReference type="PROSITE" id="PS50016">
    <property type="entry name" value="ZF_PHD_2"/>
    <property type="match status" value="2"/>
</dbReference>
<feature type="compositionally biased region" description="Gly residues" evidence="10">
    <location>
        <begin position="124"/>
        <end position="136"/>
    </location>
</feature>
<evidence type="ECO:0000256" key="8">
    <source>
        <dbReference type="ARBA" id="ARBA00023242"/>
    </source>
</evidence>
<dbReference type="AlphaFoldDB" id="A0A1V9XLV3"/>
<dbReference type="PROSITE" id="PS00028">
    <property type="entry name" value="ZINC_FINGER_C2H2_1"/>
    <property type="match status" value="1"/>
</dbReference>
<dbReference type="PANTHER" id="PTHR45888">
    <property type="entry name" value="HL01030P-RELATED"/>
    <property type="match status" value="1"/>
</dbReference>
<keyword evidence="7" id="KW-0804">Transcription</keyword>
<feature type="compositionally biased region" description="Low complexity" evidence="10">
    <location>
        <begin position="50"/>
        <end position="62"/>
    </location>
</feature>
<protein>
    <submittedName>
        <fullName evidence="13">Zinc finger protein-like</fullName>
    </submittedName>
</protein>
<feature type="compositionally biased region" description="Low complexity" evidence="10">
    <location>
        <begin position="26"/>
        <end position="38"/>
    </location>
</feature>
<reference evidence="13 14" key="1">
    <citation type="journal article" date="2017" name="Gigascience">
        <title>Draft genome of the honey bee ectoparasitic mite, Tropilaelaps mercedesae, is shaped by the parasitic life history.</title>
        <authorList>
            <person name="Dong X."/>
            <person name="Armstrong S.D."/>
            <person name="Xia D."/>
            <person name="Makepeace B.L."/>
            <person name="Darby A.C."/>
            <person name="Kadowaki T."/>
        </authorList>
    </citation>
    <scope>NUCLEOTIDE SEQUENCE [LARGE SCALE GENOMIC DNA]</scope>
    <source>
        <strain evidence="13">Wuxi-XJTLU</strain>
    </source>
</reference>
<dbReference type="Pfam" id="PF00628">
    <property type="entry name" value="PHD"/>
    <property type="match status" value="2"/>
</dbReference>
<keyword evidence="6" id="KW-0805">Transcription regulation</keyword>
<dbReference type="PROSITE" id="PS50157">
    <property type="entry name" value="ZINC_FINGER_C2H2_2"/>
    <property type="match status" value="1"/>
</dbReference>
<feature type="compositionally biased region" description="Basic and acidic residues" evidence="10">
    <location>
        <begin position="69"/>
        <end position="83"/>
    </location>
</feature>
<feature type="region of interest" description="Disordered" evidence="10">
    <location>
        <begin position="24"/>
        <end position="184"/>
    </location>
</feature>
<evidence type="ECO:0000256" key="4">
    <source>
        <dbReference type="ARBA" id="ARBA00022771"/>
    </source>
</evidence>
<evidence type="ECO:0000256" key="7">
    <source>
        <dbReference type="ARBA" id="ARBA00023163"/>
    </source>
</evidence>
<evidence type="ECO:0000259" key="11">
    <source>
        <dbReference type="PROSITE" id="PS50016"/>
    </source>
</evidence>
<name>A0A1V9XLV3_9ACAR</name>
<dbReference type="SUPFAM" id="SSF57903">
    <property type="entry name" value="FYVE/PHD zinc finger"/>
    <property type="match status" value="2"/>
</dbReference>
<proteinExistence type="predicted"/>
<evidence type="ECO:0000256" key="2">
    <source>
        <dbReference type="ARBA" id="ARBA00022723"/>
    </source>
</evidence>
<dbReference type="GO" id="GO:0007399">
    <property type="term" value="P:nervous system development"/>
    <property type="evidence" value="ECO:0007669"/>
    <property type="project" value="TreeGrafter"/>
</dbReference>
<keyword evidence="3" id="KW-0677">Repeat</keyword>
<keyword evidence="2" id="KW-0479">Metal-binding</keyword>
<dbReference type="GO" id="GO:0071565">
    <property type="term" value="C:nBAF complex"/>
    <property type="evidence" value="ECO:0007669"/>
    <property type="project" value="TreeGrafter"/>
</dbReference>
<evidence type="ECO:0000256" key="9">
    <source>
        <dbReference type="PROSITE-ProRule" id="PRU00042"/>
    </source>
</evidence>
<evidence type="ECO:0000313" key="14">
    <source>
        <dbReference type="Proteomes" id="UP000192247"/>
    </source>
</evidence>
<evidence type="ECO:0000256" key="10">
    <source>
        <dbReference type="SAM" id="MobiDB-lite"/>
    </source>
</evidence>
<accession>A0A1V9XLV3</accession>
<dbReference type="STRING" id="418985.A0A1V9XLV3"/>
<sequence length="443" mass="46420">LIKLLAAKERGETLEGDTAIALVENSGSSGSLALASGGIPMDDDDTSRDATSGPGATPGSGSVKNSGNHHNDESNHSWVRDQQQEFMDIEGEYAWEEPESDYDDDRDDSYGPGRKDTKRKSTGGTKGSGRGGGRGGGTRKGRRGGRGGANSKDNSDKDKDGGTSKDKDSGGNSKDKDGNVVDDKPFVCDICGAKYKTRPGLSYHYTHTHGSRRADTPSPGARSTSPAGAVSREDSHSRQGSSDASPLAGLRKFQDNFLSFLKTDKESGSKEGGLGDEVATPPNDRRQNYCDFCLGSESENKKTNKPEEMVSCADCGRSGHPSCLQFTDSMTANVKNYRWQCIECKTCTLCGTSENDDQLLFCDDCDRGYHMYCLSPPLAEPPEGSWSCHLCQMEATGVALHTAAQNAQTTTAAAAAATAAAAAAAAAGSGSSGSSSPATGNAK</sequence>
<feature type="domain" description="C2H2-type" evidence="12">
    <location>
        <begin position="186"/>
        <end position="214"/>
    </location>
</feature>
<dbReference type="OrthoDB" id="1903104at2759"/>
<feature type="domain" description="PHD-type" evidence="11">
    <location>
        <begin position="287"/>
        <end position="347"/>
    </location>
</feature>
<evidence type="ECO:0000313" key="13">
    <source>
        <dbReference type="EMBL" id="OQR74393.1"/>
    </source>
</evidence>
<dbReference type="InterPro" id="IPR013087">
    <property type="entry name" value="Znf_C2H2_type"/>
</dbReference>
<feature type="region of interest" description="Disordered" evidence="10">
    <location>
        <begin position="200"/>
        <end position="248"/>
    </location>
</feature>
<dbReference type="CDD" id="cd15619">
    <property type="entry name" value="PHD1_d4"/>
    <property type="match status" value="1"/>
</dbReference>
<organism evidence="13 14">
    <name type="scientific">Tropilaelaps mercedesae</name>
    <dbReference type="NCBI Taxonomy" id="418985"/>
    <lineage>
        <taxon>Eukaryota</taxon>
        <taxon>Metazoa</taxon>
        <taxon>Ecdysozoa</taxon>
        <taxon>Arthropoda</taxon>
        <taxon>Chelicerata</taxon>
        <taxon>Arachnida</taxon>
        <taxon>Acari</taxon>
        <taxon>Parasitiformes</taxon>
        <taxon>Mesostigmata</taxon>
        <taxon>Gamasina</taxon>
        <taxon>Dermanyssoidea</taxon>
        <taxon>Laelapidae</taxon>
        <taxon>Tropilaelaps</taxon>
    </lineage>
</organism>
<evidence type="ECO:0000256" key="6">
    <source>
        <dbReference type="ARBA" id="ARBA00023015"/>
    </source>
</evidence>
<dbReference type="SMART" id="SM00249">
    <property type="entry name" value="PHD"/>
    <property type="match status" value="2"/>
</dbReference>
<keyword evidence="8" id="KW-0539">Nucleus</keyword>
<keyword evidence="14" id="KW-1185">Reference proteome</keyword>
<comment type="subcellular location">
    <subcellularLocation>
        <location evidence="1">Nucleus</location>
    </subcellularLocation>
</comment>
<feature type="non-terminal residue" evidence="13">
    <location>
        <position position="1"/>
    </location>
</feature>
<feature type="compositionally biased region" description="Acidic residues" evidence="10">
    <location>
        <begin position="87"/>
        <end position="107"/>
    </location>
</feature>
<evidence type="ECO:0000256" key="1">
    <source>
        <dbReference type="ARBA" id="ARBA00004123"/>
    </source>
</evidence>
<comment type="caution">
    <text evidence="13">The sequence shown here is derived from an EMBL/GenBank/DDBJ whole genome shotgun (WGS) entry which is preliminary data.</text>
</comment>
<dbReference type="CDD" id="cd15530">
    <property type="entry name" value="PHD2_d4"/>
    <property type="match status" value="1"/>
</dbReference>
<dbReference type="PANTHER" id="PTHR45888:SF5">
    <property type="entry name" value="D4, ISOFORM A"/>
    <property type="match status" value="1"/>
</dbReference>
<dbReference type="Proteomes" id="UP000192247">
    <property type="component" value="Unassembled WGS sequence"/>
</dbReference>
<dbReference type="GO" id="GO:0008270">
    <property type="term" value="F:zinc ion binding"/>
    <property type="evidence" value="ECO:0007669"/>
    <property type="project" value="UniProtKB-KW"/>
</dbReference>
<evidence type="ECO:0000256" key="3">
    <source>
        <dbReference type="ARBA" id="ARBA00022737"/>
    </source>
</evidence>
<gene>
    <name evidence="13" type="ORF">BIW11_09106</name>
</gene>
<evidence type="ECO:0000256" key="5">
    <source>
        <dbReference type="ARBA" id="ARBA00022833"/>
    </source>
</evidence>
<dbReference type="InterPro" id="IPR013083">
    <property type="entry name" value="Znf_RING/FYVE/PHD"/>
</dbReference>
<dbReference type="InterPro" id="IPR001965">
    <property type="entry name" value="Znf_PHD"/>
</dbReference>
<dbReference type="InterPro" id="IPR011011">
    <property type="entry name" value="Znf_FYVE_PHD"/>
</dbReference>
<feature type="domain" description="PHD-type" evidence="11">
    <location>
        <begin position="344"/>
        <end position="394"/>
    </location>
</feature>
<keyword evidence="5" id="KW-0862">Zinc</keyword>
<dbReference type="Gene3D" id="3.30.40.10">
    <property type="entry name" value="Zinc/RING finger domain, C3HC4 (zinc finger)"/>
    <property type="match status" value="1"/>
</dbReference>
<evidence type="ECO:0000259" key="12">
    <source>
        <dbReference type="PROSITE" id="PS50157"/>
    </source>
</evidence>
<dbReference type="InterPro" id="IPR019787">
    <property type="entry name" value="Znf_PHD-finger"/>
</dbReference>
<keyword evidence="4 9" id="KW-0863">Zinc-finger</keyword>
<feature type="compositionally biased region" description="Basic and acidic residues" evidence="10">
    <location>
        <begin position="153"/>
        <end position="184"/>
    </location>
</feature>
<dbReference type="FunFam" id="3.30.40.10:FF:000005">
    <property type="entry name" value="zinc finger protein isoform X1"/>
    <property type="match status" value="1"/>
</dbReference>
<dbReference type="InParanoid" id="A0A1V9XLV3"/>
<dbReference type="EMBL" id="MNPL01008054">
    <property type="protein sequence ID" value="OQR74393.1"/>
    <property type="molecule type" value="Genomic_DNA"/>
</dbReference>